<dbReference type="EMBL" id="MRZV01000108">
    <property type="protein sequence ID" value="PIK58580.1"/>
    <property type="molecule type" value="Genomic_DNA"/>
</dbReference>
<dbReference type="PANTHER" id="PTHR15486">
    <property type="entry name" value="ANCIENT UBIQUITOUS PROTEIN"/>
    <property type="match status" value="1"/>
</dbReference>
<evidence type="ECO:0000256" key="2">
    <source>
        <dbReference type="ARBA" id="ARBA00023136"/>
    </source>
</evidence>
<organism evidence="3 4">
    <name type="scientific">Stichopus japonicus</name>
    <name type="common">Sea cucumber</name>
    <dbReference type="NCBI Taxonomy" id="307972"/>
    <lineage>
        <taxon>Eukaryota</taxon>
        <taxon>Metazoa</taxon>
        <taxon>Echinodermata</taxon>
        <taxon>Eleutherozoa</taxon>
        <taxon>Echinozoa</taxon>
        <taxon>Holothuroidea</taxon>
        <taxon>Aspidochirotacea</taxon>
        <taxon>Aspidochirotida</taxon>
        <taxon>Stichopodidae</taxon>
        <taxon>Apostichopus</taxon>
    </lineage>
</organism>
<evidence type="ECO:0000313" key="4">
    <source>
        <dbReference type="Proteomes" id="UP000230750"/>
    </source>
</evidence>
<gene>
    <name evidence="3" type="ORF">BSL78_04486</name>
</gene>
<dbReference type="AlphaFoldDB" id="A0A2G8LEJ8"/>
<evidence type="ECO:0000313" key="3">
    <source>
        <dbReference type="EMBL" id="PIK58580.1"/>
    </source>
</evidence>
<comment type="subcellular location">
    <subcellularLocation>
        <location evidence="1">Membrane</location>
    </subcellularLocation>
</comment>
<sequence length="253" mass="28217">MCSAQCLEFSKISLLDVGISDMGASQGRQSLVNNVKQYKEKHPVLAFPEGAMTNGKVGLLKFSTWPFSVEDAVQPICISASRPMLSTSLCYISSSLWMDMLWFLFVPCTLFHIKILPVMKKQESQTAEEFAQQVQETIAKELSVEATKFTSQDKSEYLKRKRIDTNLGKEQTNSVDATITNIVEGKTTKDATEEPATEPDIKTDVKVSASSLKFADSQFGKTSKDRQKSLEERKLALLASAKRHFEASEDKPE</sequence>
<dbReference type="OrthoDB" id="1854593at2759"/>
<accession>A0A2G8LEJ8</accession>
<keyword evidence="4" id="KW-1185">Reference proteome</keyword>
<keyword evidence="2" id="KW-0472">Membrane</keyword>
<proteinExistence type="predicted"/>
<dbReference type="SUPFAM" id="SSF69593">
    <property type="entry name" value="Glycerol-3-phosphate (1)-acyltransferase"/>
    <property type="match status" value="1"/>
</dbReference>
<comment type="caution">
    <text evidence="3">The sequence shown here is derived from an EMBL/GenBank/DDBJ whole genome shotgun (WGS) entry which is preliminary data.</text>
</comment>
<protein>
    <submittedName>
        <fullName evidence="3">Putative ancient ubiquitous protein 1</fullName>
    </submittedName>
</protein>
<dbReference type="STRING" id="307972.A0A2G8LEJ8"/>
<dbReference type="Proteomes" id="UP000230750">
    <property type="component" value="Unassembled WGS sequence"/>
</dbReference>
<evidence type="ECO:0000256" key="1">
    <source>
        <dbReference type="ARBA" id="ARBA00004370"/>
    </source>
</evidence>
<dbReference type="GO" id="GO:0005789">
    <property type="term" value="C:endoplasmic reticulum membrane"/>
    <property type="evidence" value="ECO:0007669"/>
    <property type="project" value="TreeGrafter"/>
</dbReference>
<dbReference type="GO" id="GO:0036503">
    <property type="term" value="P:ERAD pathway"/>
    <property type="evidence" value="ECO:0007669"/>
    <property type="project" value="TreeGrafter"/>
</dbReference>
<reference evidence="3 4" key="1">
    <citation type="journal article" date="2017" name="PLoS Biol.">
        <title>The sea cucumber genome provides insights into morphological evolution and visceral regeneration.</title>
        <authorList>
            <person name="Zhang X."/>
            <person name="Sun L."/>
            <person name="Yuan J."/>
            <person name="Sun Y."/>
            <person name="Gao Y."/>
            <person name="Zhang L."/>
            <person name="Li S."/>
            <person name="Dai H."/>
            <person name="Hamel J.F."/>
            <person name="Liu C."/>
            <person name="Yu Y."/>
            <person name="Liu S."/>
            <person name="Lin W."/>
            <person name="Guo K."/>
            <person name="Jin S."/>
            <person name="Xu P."/>
            <person name="Storey K.B."/>
            <person name="Huan P."/>
            <person name="Zhang T."/>
            <person name="Zhou Y."/>
            <person name="Zhang J."/>
            <person name="Lin C."/>
            <person name="Li X."/>
            <person name="Xing L."/>
            <person name="Huo D."/>
            <person name="Sun M."/>
            <person name="Wang L."/>
            <person name="Mercier A."/>
            <person name="Li F."/>
            <person name="Yang H."/>
            <person name="Xiang J."/>
        </authorList>
    </citation>
    <scope>NUCLEOTIDE SEQUENCE [LARGE SCALE GENOMIC DNA]</scope>
    <source>
        <strain evidence="3">Shaxun</strain>
        <tissue evidence="3">Muscle</tissue>
    </source>
</reference>
<dbReference type="PANTHER" id="PTHR15486:SF96">
    <property type="entry name" value="LIPID DROPLET-REGULATING VLDL ASSEMBLY FACTOR AUP1"/>
    <property type="match status" value="1"/>
</dbReference>
<name>A0A2G8LEJ8_STIJA</name>